<accession>A0A6G0Y2R3</accession>
<feature type="compositionally biased region" description="Polar residues" evidence="1">
    <location>
        <begin position="39"/>
        <end position="50"/>
    </location>
</feature>
<feature type="compositionally biased region" description="Polar residues" evidence="1">
    <location>
        <begin position="312"/>
        <end position="338"/>
    </location>
</feature>
<dbReference type="OrthoDB" id="6624230at2759"/>
<evidence type="ECO:0000313" key="4">
    <source>
        <dbReference type="Proteomes" id="UP000478052"/>
    </source>
</evidence>
<organism evidence="3 4">
    <name type="scientific">Aphis craccivora</name>
    <name type="common">Cowpea aphid</name>
    <dbReference type="NCBI Taxonomy" id="307492"/>
    <lineage>
        <taxon>Eukaryota</taxon>
        <taxon>Metazoa</taxon>
        <taxon>Ecdysozoa</taxon>
        <taxon>Arthropoda</taxon>
        <taxon>Hexapoda</taxon>
        <taxon>Insecta</taxon>
        <taxon>Pterygota</taxon>
        <taxon>Neoptera</taxon>
        <taxon>Paraneoptera</taxon>
        <taxon>Hemiptera</taxon>
        <taxon>Sternorrhyncha</taxon>
        <taxon>Aphidomorpha</taxon>
        <taxon>Aphidoidea</taxon>
        <taxon>Aphididae</taxon>
        <taxon>Aphidini</taxon>
        <taxon>Aphis</taxon>
        <taxon>Aphis</taxon>
    </lineage>
</organism>
<keyword evidence="4" id="KW-1185">Reference proteome</keyword>
<dbReference type="AlphaFoldDB" id="A0A6G0Y2R3"/>
<dbReference type="Proteomes" id="UP000478052">
    <property type="component" value="Unassembled WGS sequence"/>
</dbReference>
<dbReference type="InterPro" id="IPR006579">
    <property type="entry name" value="Pre_C2HC_dom"/>
</dbReference>
<sequence length="363" mass="40519">MPNKSDKTVPKIKIKNNTVVPASTDEDGFRSPRTPRGNKINTNNSPTQSQFVSPNRFAALQDSNIFDFNNTDSTEETVTVTQTHNESTNMDTSKTPPLKRQIPPIFIANQKLGYNLLYKSLINLVGENGFHCKSTQKHTKVQANTSDVQRNLHPSTLCEEIKSSLENFNLSILQVVNIKQRLTKIALPLFFVDLAKDENCKTIFDITSILHTKIKVEEPHKRRELVQCQNCQDYGHTRSLLLCNYNSRCVQCGKNHESSSCDKPNDVPPTCALCQQLQKSRKPTLKFSPQNVIPTHQTNPLATSPAPFPSHAQPQTSYAHITSGTKSNATPTPDQPPQITSALNNFIAEFKSIINPLLSLLTT</sequence>
<feature type="domain" description="Pre-C2HC" evidence="2">
    <location>
        <begin position="158"/>
        <end position="226"/>
    </location>
</feature>
<feature type="region of interest" description="Disordered" evidence="1">
    <location>
        <begin position="1"/>
        <end position="50"/>
    </location>
</feature>
<dbReference type="SMART" id="SM00596">
    <property type="entry name" value="PRE_C2HC"/>
    <property type="match status" value="1"/>
</dbReference>
<evidence type="ECO:0000313" key="3">
    <source>
        <dbReference type="EMBL" id="KAF0748308.1"/>
    </source>
</evidence>
<protein>
    <recommendedName>
        <fullName evidence="2">Pre-C2HC domain-containing protein</fullName>
    </recommendedName>
</protein>
<name>A0A6G0Y2R3_APHCR</name>
<reference evidence="3 4" key="1">
    <citation type="submission" date="2019-08" db="EMBL/GenBank/DDBJ databases">
        <title>Whole genome of Aphis craccivora.</title>
        <authorList>
            <person name="Voronova N.V."/>
            <person name="Shulinski R.S."/>
            <person name="Bandarenka Y.V."/>
            <person name="Zhorov D.G."/>
            <person name="Warner D."/>
        </authorList>
    </citation>
    <scope>NUCLEOTIDE SEQUENCE [LARGE SCALE GENOMIC DNA]</scope>
    <source>
        <strain evidence="3">180601</strain>
        <tissue evidence="3">Whole Body</tissue>
    </source>
</reference>
<comment type="caution">
    <text evidence="3">The sequence shown here is derived from an EMBL/GenBank/DDBJ whole genome shotgun (WGS) entry which is preliminary data.</text>
</comment>
<dbReference type="Pfam" id="PF07530">
    <property type="entry name" value="PRE_C2HC"/>
    <property type="match status" value="1"/>
</dbReference>
<feature type="non-terminal residue" evidence="3">
    <location>
        <position position="363"/>
    </location>
</feature>
<evidence type="ECO:0000256" key="1">
    <source>
        <dbReference type="SAM" id="MobiDB-lite"/>
    </source>
</evidence>
<gene>
    <name evidence="3" type="ORF">FWK35_00024837</name>
</gene>
<feature type="region of interest" description="Disordered" evidence="1">
    <location>
        <begin position="297"/>
        <end position="338"/>
    </location>
</feature>
<evidence type="ECO:0000259" key="2">
    <source>
        <dbReference type="SMART" id="SM00596"/>
    </source>
</evidence>
<proteinExistence type="predicted"/>
<dbReference type="EMBL" id="VUJU01006532">
    <property type="protein sequence ID" value="KAF0748308.1"/>
    <property type="molecule type" value="Genomic_DNA"/>
</dbReference>